<organism evidence="13 14">
    <name type="scientific">Leptospira semungkisensis</name>
    <dbReference type="NCBI Taxonomy" id="2484985"/>
    <lineage>
        <taxon>Bacteria</taxon>
        <taxon>Pseudomonadati</taxon>
        <taxon>Spirochaetota</taxon>
        <taxon>Spirochaetia</taxon>
        <taxon>Leptospirales</taxon>
        <taxon>Leptospiraceae</taxon>
        <taxon>Leptospira</taxon>
    </lineage>
</organism>
<reference evidence="13" key="1">
    <citation type="journal article" date="2019" name="PLoS Negl. Trop. Dis.">
        <title>Revisiting the worldwide diversity of Leptospira species in the environment.</title>
        <authorList>
            <person name="Vincent A.T."/>
            <person name="Schiettekatte O."/>
            <person name="Bourhy P."/>
            <person name="Veyrier F.J."/>
            <person name="Picardeau M."/>
        </authorList>
    </citation>
    <scope>NUCLEOTIDE SEQUENCE [LARGE SCALE GENOMIC DNA]</scope>
    <source>
        <strain evidence="13">SSS9</strain>
    </source>
</reference>
<comment type="caution">
    <text evidence="13">The sequence shown here is derived from an EMBL/GenBank/DDBJ whole genome shotgun (WGS) entry which is preliminary data.</text>
</comment>
<evidence type="ECO:0000256" key="2">
    <source>
        <dbReference type="ARBA" id="ARBA00012438"/>
    </source>
</evidence>
<dbReference type="Pfam" id="PF16927">
    <property type="entry name" value="HisKA_7TM"/>
    <property type="match status" value="1"/>
</dbReference>
<dbReference type="SMART" id="SM00091">
    <property type="entry name" value="PAS"/>
    <property type="match status" value="2"/>
</dbReference>
<keyword evidence="7" id="KW-0067">ATP-binding</keyword>
<dbReference type="EMBL" id="RQEP01000012">
    <property type="protein sequence ID" value="TGK03785.1"/>
    <property type="molecule type" value="Genomic_DNA"/>
</dbReference>
<dbReference type="EC" id="2.7.13.3" evidence="2"/>
<feature type="coiled-coil region" evidence="9">
    <location>
        <begin position="473"/>
        <end position="521"/>
    </location>
</feature>
<dbReference type="SMART" id="SM00387">
    <property type="entry name" value="HATPase_c"/>
    <property type="match status" value="1"/>
</dbReference>
<dbReference type="SUPFAM" id="SSF47384">
    <property type="entry name" value="Homodimeric domain of signal transducing histidine kinase"/>
    <property type="match status" value="1"/>
</dbReference>
<keyword evidence="3" id="KW-0597">Phosphoprotein</keyword>
<dbReference type="InterPro" id="IPR013655">
    <property type="entry name" value="PAS_fold_3"/>
</dbReference>
<dbReference type="Gene3D" id="3.30.565.10">
    <property type="entry name" value="Histidine kinase-like ATPase, C-terminal domain"/>
    <property type="match status" value="1"/>
</dbReference>
<feature type="transmembrane region" description="Helical" evidence="10">
    <location>
        <begin position="153"/>
        <end position="176"/>
    </location>
</feature>
<dbReference type="NCBIfam" id="TIGR00229">
    <property type="entry name" value="sensory_box"/>
    <property type="match status" value="1"/>
</dbReference>
<evidence type="ECO:0000256" key="7">
    <source>
        <dbReference type="ARBA" id="ARBA00022840"/>
    </source>
</evidence>
<feature type="transmembrane region" description="Helical" evidence="10">
    <location>
        <begin position="218"/>
        <end position="237"/>
    </location>
</feature>
<dbReference type="InterPro" id="IPR036097">
    <property type="entry name" value="HisK_dim/P_sf"/>
</dbReference>
<dbReference type="InterPro" id="IPR036890">
    <property type="entry name" value="HATPase_C_sf"/>
</dbReference>
<sequence>MATEVQTLFWFKWTPYAILPIFSFFLSLITLRLAFKNRKTPGSLEFLFVSIGMTLYSFGYFWEIVSAEPEKIIFWDDFQFIGSDILIASLPFLCLRVANLGKLIHPISISLFTIIPIITEVVVWFGKKEWIRPSIRFDTSAPWLALIYEYGPWMNVFVVNFLGTFLLCILILTYGAWSQRAFHRIRNLVFLIGLSIPFGSQLMTAGGFIPFVHPKLDIFPLAASFALLIWMYGLYYFRILDLIPMARNQVFEWIQDAVFVLNPEGFLLDCNVAALNLLGTARLRGVKKLSELLPELSSILDECYLSRKAGGEWRTGGKYYDISIRFLEEEGSHFKIVALRDVTQRAISERKLSERRDVLQTILDSTSVLFLVLDGEGKLILLNRACLQITGFDLMELEGKVFWETVIHPQDKIRVAKVFESRFAKKRFPSRTSILLQTKDGKARHTAWEHKEVRDKAGLLQYVISTGTDTTGLEEAEIRIDTLKRANEEILAKNAIIETQKADLEQAIQSVKRTQAKLIQASKLADLGQLAAGIAHEINNPIGAIQAAGYNILSYLQRVKTDLRTSLSRLSLLSDQEWDLFEKLIEKGVSSKEILIGLERRRILSSLKEEMKSEEILFSDETAEFFVDYGISSGWKEFLPILKNSNSRSLLPFFLDLLGPEQCVDTIKTAVERSSKIVYALRSFAHFESSHKKRKFSLKENIDTVLTLYQNLFKHGVEVSTSLDSVQDFLGFPDDLMHLWTNLIMNSVQAMNYKGNLNIEASLQEKEVLVSIRDNGPGIPPNVADQVFEAFFTTKPLGEGSGLGLDIAKRIVEKHQGRIWFESSPGNTVFYVGLPFEVKSE</sequence>
<dbReference type="SUPFAM" id="SSF55785">
    <property type="entry name" value="PYP-like sensor domain (PAS domain)"/>
    <property type="match status" value="2"/>
</dbReference>
<dbReference type="CDD" id="cd00082">
    <property type="entry name" value="HisKA"/>
    <property type="match status" value="1"/>
</dbReference>
<dbReference type="Pfam" id="PF02518">
    <property type="entry name" value="HATPase_c"/>
    <property type="match status" value="1"/>
</dbReference>
<keyword evidence="6" id="KW-0418">Kinase</keyword>
<dbReference type="InterPro" id="IPR003661">
    <property type="entry name" value="HisK_dim/P_dom"/>
</dbReference>
<protein>
    <recommendedName>
        <fullName evidence="2">histidine kinase</fullName>
        <ecNumber evidence="2">2.7.13.3</ecNumber>
    </recommendedName>
</protein>
<dbReference type="SUPFAM" id="SSF55874">
    <property type="entry name" value="ATPase domain of HSP90 chaperone/DNA topoisomerase II/histidine kinase"/>
    <property type="match status" value="1"/>
</dbReference>
<feature type="transmembrane region" description="Helical" evidence="10">
    <location>
        <begin position="107"/>
        <end position="126"/>
    </location>
</feature>
<dbReference type="InterPro" id="IPR004358">
    <property type="entry name" value="Sig_transdc_His_kin-like_C"/>
</dbReference>
<accession>A0A4R9FYR8</accession>
<dbReference type="AlphaFoldDB" id="A0A4R9FYR8"/>
<dbReference type="InterPro" id="IPR035965">
    <property type="entry name" value="PAS-like_dom_sf"/>
</dbReference>
<dbReference type="InterPro" id="IPR031621">
    <property type="entry name" value="HisKA_7TM"/>
</dbReference>
<keyword evidence="10" id="KW-0812">Transmembrane</keyword>
<dbReference type="OrthoDB" id="342758at2"/>
<keyword evidence="10" id="KW-1133">Transmembrane helix</keyword>
<dbReference type="PANTHER" id="PTHR43065:SF10">
    <property type="entry name" value="PEROXIDE STRESS-ACTIVATED HISTIDINE KINASE MAK3"/>
    <property type="match status" value="1"/>
</dbReference>
<keyword evidence="8" id="KW-0902">Two-component regulatory system</keyword>
<feature type="transmembrane region" description="Helical" evidence="10">
    <location>
        <begin position="77"/>
        <end position="95"/>
    </location>
</feature>
<keyword evidence="5" id="KW-0547">Nucleotide-binding</keyword>
<dbReference type="PRINTS" id="PR00344">
    <property type="entry name" value="BCTRLSENSOR"/>
</dbReference>
<name>A0A4R9FYR8_9LEPT</name>
<dbReference type="Pfam" id="PF13188">
    <property type="entry name" value="PAS_8"/>
    <property type="match status" value="1"/>
</dbReference>
<feature type="domain" description="PAS" evidence="12">
    <location>
        <begin position="355"/>
        <end position="426"/>
    </location>
</feature>
<dbReference type="GO" id="GO:0000155">
    <property type="term" value="F:phosphorelay sensor kinase activity"/>
    <property type="evidence" value="ECO:0007669"/>
    <property type="project" value="InterPro"/>
</dbReference>
<dbReference type="CDD" id="cd00130">
    <property type="entry name" value="PAS"/>
    <property type="match status" value="1"/>
</dbReference>
<dbReference type="GO" id="GO:0005524">
    <property type="term" value="F:ATP binding"/>
    <property type="evidence" value="ECO:0007669"/>
    <property type="project" value="UniProtKB-KW"/>
</dbReference>
<feature type="transmembrane region" description="Helical" evidence="10">
    <location>
        <begin position="13"/>
        <end position="34"/>
    </location>
</feature>
<gene>
    <name evidence="13" type="ORF">EHO59_09610</name>
</gene>
<dbReference type="Pfam" id="PF08447">
    <property type="entry name" value="PAS_3"/>
    <property type="match status" value="1"/>
</dbReference>
<dbReference type="RefSeq" id="WP_135587350.1">
    <property type="nucleotide sequence ID" value="NZ_RQEP01000012.1"/>
</dbReference>
<feature type="domain" description="Histidine kinase" evidence="11">
    <location>
        <begin position="664"/>
        <end position="838"/>
    </location>
</feature>
<dbReference type="PROSITE" id="PS50112">
    <property type="entry name" value="PAS"/>
    <property type="match status" value="1"/>
</dbReference>
<evidence type="ECO:0000256" key="6">
    <source>
        <dbReference type="ARBA" id="ARBA00022777"/>
    </source>
</evidence>
<keyword evidence="14" id="KW-1185">Reference proteome</keyword>
<evidence type="ECO:0000256" key="10">
    <source>
        <dbReference type="SAM" id="Phobius"/>
    </source>
</evidence>
<feature type="transmembrane region" description="Helical" evidence="10">
    <location>
        <begin position="188"/>
        <end position="212"/>
    </location>
</feature>
<comment type="catalytic activity">
    <reaction evidence="1">
        <text>ATP + protein L-histidine = ADP + protein N-phospho-L-histidine.</text>
        <dbReference type="EC" id="2.7.13.3"/>
    </reaction>
</comment>
<proteinExistence type="predicted"/>
<evidence type="ECO:0000313" key="13">
    <source>
        <dbReference type="EMBL" id="TGK03785.1"/>
    </source>
</evidence>
<evidence type="ECO:0000256" key="1">
    <source>
        <dbReference type="ARBA" id="ARBA00000085"/>
    </source>
</evidence>
<evidence type="ECO:0000259" key="11">
    <source>
        <dbReference type="PROSITE" id="PS50109"/>
    </source>
</evidence>
<feature type="transmembrane region" description="Helical" evidence="10">
    <location>
        <begin position="46"/>
        <end position="65"/>
    </location>
</feature>
<keyword evidence="10" id="KW-0472">Membrane</keyword>
<evidence type="ECO:0000256" key="9">
    <source>
        <dbReference type="SAM" id="Coils"/>
    </source>
</evidence>
<dbReference type="InterPro" id="IPR005467">
    <property type="entry name" value="His_kinase_dom"/>
</dbReference>
<dbReference type="Gene3D" id="1.10.287.130">
    <property type="match status" value="1"/>
</dbReference>
<keyword evidence="9" id="KW-0175">Coiled coil</keyword>
<dbReference type="InterPro" id="IPR000014">
    <property type="entry name" value="PAS"/>
</dbReference>
<evidence type="ECO:0000256" key="3">
    <source>
        <dbReference type="ARBA" id="ARBA00022553"/>
    </source>
</evidence>
<dbReference type="PANTHER" id="PTHR43065">
    <property type="entry name" value="SENSOR HISTIDINE KINASE"/>
    <property type="match status" value="1"/>
</dbReference>
<dbReference type="PROSITE" id="PS50109">
    <property type="entry name" value="HIS_KIN"/>
    <property type="match status" value="1"/>
</dbReference>
<evidence type="ECO:0000259" key="12">
    <source>
        <dbReference type="PROSITE" id="PS50112"/>
    </source>
</evidence>
<evidence type="ECO:0000256" key="4">
    <source>
        <dbReference type="ARBA" id="ARBA00022679"/>
    </source>
</evidence>
<dbReference type="InterPro" id="IPR003594">
    <property type="entry name" value="HATPase_dom"/>
</dbReference>
<evidence type="ECO:0000256" key="5">
    <source>
        <dbReference type="ARBA" id="ARBA00022741"/>
    </source>
</evidence>
<keyword evidence="4" id="KW-0808">Transferase</keyword>
<dbReference type="Gene3D" id="3.30.450.20">
    <property type="entry name" value="PAS domain"/>
    <property type="match status" value="2"/>
</dbReference>
<dbReference type="Proteomes" id="UP000297453">
    <property type="component" value="Unassembled WGS sequence"/>
</dbReference>
<evidence type="ECO:0000313" key="14">
    <source>
        <dbReference type="Proteomes" id="UP000297453"/>
    </source>
</evidence>
<evidence type="ECO:0000256" key="8">
    <source>
        <dbReference type="ARBA" id="ARBA00023012"/>
    </source>
</evidence>